<organism evidence="1 2">
    <name type="scientific">Catharanthus roseus</name>
    <name type="common">Madagascar periwinkle</name>
    <name type="synonym">Vinca rosea</name>
    <dbReference type="NCBI Taxonomy" id="4058"/>
    <lineage>
        <taxon>Eukaryota</taxon>
        <taxon>Viridiplantae</taxon>
        <taxon>Streptophyta</taxon>
        <taxon>Embryophyta</taxon>
        <taxon>Tracheophyta</taxon>
        <taxon>Spermatophyta</taxon>
        <taxon>Magnoliopsida</taxon>
        <taxon>eudicotyledons</taxon>
        <taxon>Gunneridae</taxon>
        <taxon>Pentapetalae</taxon>
        <taxon>asterids</taxon>
        <taxon>lamiids</taxon>
        <taxon>Gentianales</taxon>
        <taxon>Apocynaceae</taxon>
        <taxon>Rauvolfioideae</taxon>
        <taxon>Vinceae</taxon>
        <taxon>Catharanthinae</taxon>
        <taxon>Catharanthus</taxon>
    </lineage>
</organism>
<sequence>MENEGSLRYKLYKIINFLPSTSFFDKIQPNFLTTTCGTKPNHGMKAKEEGMGKELSISYEDTSISLSLNPFTYVMNDILDNFLVQNMSSCVKLLNQTFGEKGYDMKLTKDHSIISEEETSCTRRLKTSWLKASNEEFRVQIEGLEEFTKSSRHIKIIRGSTKSKVSTIIVDERSKEIAKTELTGNVRLPPYYPQ</sequence>
<accession>A0ACC0ANF3</accession>
<dbReference type="EMBL" id="CM044705">
    <property type="protein sequence ID" value="KAI5662517.1"/>
    <property type="molecule type" value="Genomic_DNA"/>
</dbReference>
<protein>
    <submittedName>
        <fullName evidence="1">Uncharacterized protein</fullName>
    </submittedName>
</protein>
<dbReference type="Proteomes" id="UP001060085">
    <property type="component" value="Linkage Group LG05"/>
</dbReference>
<evidence type="ECO:0000313" key="2">
    <source>
        <dbReference type="Proteomes" id="UP001060085"/>
    </source>
</evidence>
<gene>
    <name evidence="1" type="ORF">M9H77_21840</name>
</gene>
<evidence type="ECO:0000313" key="1">
    <source>
        <dbReference type="EMBL" id="KAI5662517.1"/>
    </source>
</evidence>
<name>A0ACC0ANF3_CATRO</name>
<keyword evidence="2" id="KW-1185">Reference proteome</keyword>
<comment type="caution">
    <text evidence="1">The sequence shown here is derived from an EMBL/GenBank/DDBJ whole genome shotgun (WGS) entry which is preliminary data.</text>
</comment>
<proteinExistence type="predicted"/>
<reference evidence="2" key="1">
    <citation type="journal article" date="2023" name="Nat. Plants">
        <title>Single-cell RNA sequencing provides a high-resolution roadmap for understanding the multicellular compartmentation of specialized metabolism.</title>
        <authorList>
            <person name="Sun S."/>
            <person name="Shen X."/>
            <person name="Li Y."/>
            <person name="Li Y."/>
            <person name="Wang S."/>
            <person name="Li R."/>
            <person name="Zhang H."/>
            <person name="Shen G."/>
            <person name="Guo B."/>
            <person name="Wei J."/>
            <person name="Xu J."/>
            <person name="St-Pierre B."/>
            <person name="Chen S."/>
            <person name="Sun C."/>
        </authorList>
    </citation>
    <scope>NUCLEOTIDE SEQUENCE [LARGE SCALE GENOMIC DNA]</scope>
</reference>